<sequence>MRHLTTLLLSLVVLVTAGCGWHLRSTTQVPPTMKTMILDSGDPNGPLSRAVRNQLRLNNIELLETGSMRKDVPSLRLGAVSISQDTASVFQNGQTAEYQMVMSVSASVLIPGHDIYPISAKVYRSFFDNPQAALAKDNEQDMIIKEMYDKAAEQLIRKLPSIHIADTQSSSDDVQPAENETAAPTSSPARVSTTLGN</sequence>
<proteinExistence type="inferred from homology"/>
<evidence type="ECO:0000256" key="7">
    <source>
        <dbReference type="SAM" id="MobiDB-lite"/>
    </source>
</evidence>
<comment type="similarity">
    <text evidence="6">Belongs to the LptE lipoprotein family.</text>
</comment>
<evidence type="ECO:0000256" key="2">
    <source>
        <dbReference type="ARBA" id="ARBA00023136"/>
    </source>
</evidence>
<dbReference type="EMBL" id="JABXRI010000001">
    <property type="protein sequence ID" value="MBA8062722.1"/>
    <property type="molecule type" value="Genomic_DNA"/>
</dbReference>
<dbReference type="Pfam" id="PF04390">
    <property type="entry name" value="LptE"/>
    <property type="match status" value="1"/>
</dbReference>
<comment type="function">
    <text evidence="6">Together with LptD, is involved in the assembly of lipopolysaccharide (LPS) at the surface of the outer membrane. Required for the proper assembly of LptD. Binds LPS and may serve as the LPS recognition site at the outer membrane.</text>
</comment>
<dbReference type="GO" id="GO:1990351">
    <property type="term" value="C:transporter complex"/>
    <property type="evidence" value="ECO:0007669"/>
    <property type="project" value="TreeGrafter"/>
</dbReference>
<dbReference type="GO" id="GO:0015920">
    <property type="term" value="P:lipopolysaccharide transport"/>
    <property type="evidence" value="ECO:0007669"/>
    <property type="project" value="TreeGrafter"/>
</dbReference>
<accession>A0A7W3D469</accession>
<organism evidence="8 9">
    <name type="scientific">Citrobacter freundii</name>
    <dbReference type="NCBI Taxonomy" id="546"/>
    <lineage>
        <taxon>Bacteria</taxon>
        <taxon>Pseudomonadati</taxon>
        <taxon>Pseudomonadota</taxon>
        <taxon>Gammaproteobacteria</taxon>
        <taxon>Enterobacterales</taxon>
        <taxon>Enterobacteriaceae</taxon>
        <taxon>Citrobacter</taxon>
        <taxon>Citrobacter freundii complex</taxon>
    </lineage>
</organism>
<gene>
    <name evidence="6 8" type="primary">lptE</name>
    <name evidence="8" type="ORF">HV077_09980</name>
</gene>
<dbReference type="PANTHER" id="PTHR38098:SF1">
    <property type="entry name" value="LPS-ASSEMBLY LIPOPROTEIN LPTE"/>
    <property type="match status" value="1"/>
</dbReference>
<dbReference type="PROSITE" id="PS51257">
    <property type="entry name" value="PROKAR_LIPOPROTEIN"/>
    <property type="match status" value="1"/>
</dbReference>
<evidence type="ECO:0000313" key="9">
    <source>
        <dbReference type="Proteomes" id="UP000591803"/>
    </source>
</evidence>
<evidence type="ECO:0000256" key="1">
    <source>
        <dbReference type="ARBA" id="ARBA00022729"/>
    </source>
</evidence>
<dbReference type="Gene3D" id="3.30.160.150">
    <property type="entry name" value="Lipoprotein like domain"/>
    <property type="match status" value="1"/>
</dbReference>
<evidence type="ECO:0000256" key="6">
    <source>
        <dbReference type="HAMAP-Rule" id="MF_01186"/>
    </source>
</evidence>
<protein>
    <recommendedName>
        <fullName evidence="6">LPS-assembly lipoprotein LptE</fullName>
    </recommendedName>
</protein>
<comment type="subcellular location">
    <subcellularLocation>
        <location evidence="6">Cell outer membrane</location>
        <topology evidence="6">Lipid-anchor</topology>
    </subcellularLocation>
</comment>
<comment type="subunit">
    <text evidence="6">Component of the lipopolysaccharide transport and assembly complex. Interacts with LptD.</text>
</comment>
<dbReference type="NCBIfam" id="NF008062">
    <property type="entry name" value="PRK10796.1"/>
    <property type="match status" value="1"/>
</dbReference>
<dbReference type="PANTHER" id="PTHR38098">
    <property type="entry name" value="LPS-ASSEMBLY LIPOPROTEIN LPTE"/>
    <property type="match status" value="1"/>
</dbReference>
<keyword evidence="3 6" id="KW-0564">Palmitate</keyword>
<reference evidence="8 9" key="1">
    <citation type="submission" date="2020-06" db="EMBL/GenBank/DDBJ databases">
        <title>REHAB project genomes.</title>
        <authorList>
            <person name="Shaw L.P."/>
        </authorList>
    </citation>
    <scope>NUCLEOTIDE SEQUENCE [LARGE SCALE GENOMIC DNA]</scope>
    <source>
        <strain evidence="8 9">RHBSTW-00116</strain>
    </source>
</reference>
<feature type="region of interest" description="Disordered" evidence="7">
    <location>
        <begin position="167"/>
        <end position="197"/>
    </location>
</feature>
<dbReference type="GO" id="GO:0043165">
    <property type="term" value="P:Gram-negative-bacterium-type cell outer membrane assembly"/>
    <property type="evidence" value="ECO:0007669"/>
    <property type="project" value="UniProtKB-UniRule"/>
</dbReference>
<name>A0A7W3D469_CITFR</name>
<dbReference type="AlphaFoldDB" id="A0A7W3D469"/>
<dbReference type="HAMAP" id="MF_01186">
    <property type="entry name" value="LPS_assembly_LptE"/>
    <property type="match status" value="1"/>
</dbReference>
<dbReference type="FunFam" id="3.30.160.150:FF:000001">
    <property type="entry name" value="LPS-assembly lipoprotein LptE"/>
    <property type="match status" value="1"/>
</dbReference>
<evidence type="ECO:0000256" key="5">
    <source>
        <dbReference type="ARBA" id="ARBA00023288"/>
    </source>
</evidence>
<dbReference type="Proteomes" id="UP000591803">
    <property type="component" value="Unassembled WGS sequence"/>
</dbReference>
<keyword evidence="1 6" id="KW-0732">Signal</keyword>
<evidence type="ECO:0000256" key="3">
    <source>
        <dbReference type="ARBA" id="ARBA00023139"/>
    </source>
</evidence>
<dbReference type="GO" id="GO:0009279">
    <property type="term" value="C:cell outer membrane"/>
    <property type="evidence" value="ECO:0007669"/>
    <property type="project" value="UniProtKB-SubCell"/>
</dbReference>
<evidence type="ECO:0000256" key="4">
    <source>
        <dbReference type="ARBA" id="ARBA00023237"/>
    </source>
</evidence>
<dbReference type="GO" id="GO:0001530">
    <property type="term" value="F:lipopolysaccharide binding"/>
    <property type="evidence" value="ECO:0007669"/>
    <property type="project" value="TreeGrafter"/>
</dbReference>
<keyword evidence="5 6" id="KW-0449">Lipoprotein</keyword>
<keyword evidence="4 6" id="KW-0998">Cell outer membrane</keyword>
<evidence type="ECO:0000313" key="8">
    <source>
        <dbReference type="EMBL" id="MBA8062722.1"/>
    </source>
</evidence>
<keyword evidence="2 6" id="KW-0472">Membrane</keyword>
<comment type="caution">
    <text evidence="8">The sequence shown here is derived from an EMBL/GenBank/DDBJ whole genome shotgun (WGS) entry which is preliminary data.</text>
</comment>
<dbReference type="InterPro" id="IPR007485">
    <property type="entry name" value="LPS_assembly_LptE"/>
</dbReference>
<feature type="compositionally biased region" description="Polar residues" evidence="7">
    <location>
        <begin position="182"/>
        <end position="197"/>
    </location>
</feature>